<dbReference type="PANTHER" id="PTHR37826">
    <property type="entry name" value="FLOTILLIN BAND_7_5 DOMAIN PROTEIN"/>
    <property type="match status" value="1"/>
</dbReference>
<protein>
    <recommendedName>
        <fullName evidence="6">Virion core protein (Lumpy skin disease virus)</fullName>
    </recommendedName>
</protein>
<sequence>MRVFDVIQNERGAGDNSVVAWKFDGEDFFDRSQLIVNESEEAVFFQDGLAMEVFQGGRYTLDTRNHPFLTKLRSKLSSGKNVFTSQVYFVNKVHRLEMKWGTDSPIQVRDPIMRVPTKVTARGSYSLQIVDAKRFLIKLVGNVRQMTDQELNSYYRSAFSQYIKDAIADHLMNANEEILNVANKKAQLAGGIKETLMPLLDDYGVEMVDFYIAAIDIPDDTYRAQFEQNELDIAMKVKHGVADSQVKIQTALGDKGAMDVLGADWGRLQSAEILRDLANNPGAGGIASTGAGIGFGMAASGVFDDMARNLIVPPSQPASQQSAPEPPAASVPTDFMPAAPTAPPSGSISCGNCGAGQPAEAKFCSECGTRLAASCPGCGAGAAPGAKFCGECGTRIGGM</sequence>
<feature type="region of interest" description="Disordered" evidence="1">
    <location>
        <begin position="313"/>
        <end position="343"/>
    </location>
</feature>
<dbReference type="EMBL" id="CP011853">
    <property type="protein sequence ID" value="ALG86404.1"/>
    <property type="molecule type" value="Genomic_DNA"/>
</dbReference>
<dbReference type="PATRIC" id="fig|1136941.3.peg.4157"/>
<accession>A0A0N9NK72</accession>
<dbReference type="InterPro" id="IPR033880">
    <property type="entry name" value="SPFH_YdjI"/>
</dbReference>
<dbReference type="InterPro" id="IPR036013">
    <property type="entry name" value="Band_7/SPFH_dom_sf"/>
</dbReference>
<dbReference type="Proteomes" id="UP000063789">
    <property type="component" value="Chromosome"/>
</dbReference>
<feature type="domain" description="DZANK-type" evidence="2">
    <location>
        <begin position="350"/>
        <end position="393"/>
    </location>
</feature>
<reference evidence="4 5" key="2">
    <citation type="journal article" date="2017" name="Int. J. Syst. Evol. Microbiol.">
        <title>Gordonia phthalatica sp. nov., a di-n-butyl phthalate-degrading bacterium isolated from activated sludge.</title>
        <authorList>
            <person name="Jin D."/>
            <person name="Kong X."/>
            <person name="Jia M."/>
            <person name="Yu X."/>
            <person name="Wang X."/>
            <person name="Zhuang X."/>
            <person name="Deng Y."/>
            <person name="Bai Z."/>
        </authorList>
    </citation>
    <scope>NUCLEOTIDE SEQUENCE [LARGE SCALE GENOMIC DNA]</scope>
    <source>
        <strain evidence="4 5">QH-11</strain>
    </source>
</reference>
<dbReference type="Gene3D" id="3.30.479.30">
    <property type="entry name" value="Band 7 domain"/>
    <property type="match status" value="1"/>
</dbReference>
<evidence type="ECO:0000259" key="2">
    <source>
        <dbReference type="Pfam" id="PF12773"/>
    </source>
</evidence>
<keyword evidence="5" id="KW-1185">Reference proteome</keyword>
<evidence type="ECO:0000256" key="1">
    <source>
        <dbReference type="SAM" id="MobiDB-lite"/>
    </source>
</evidence>
<dbReference type="AlphaFoldDB" id="A0A0N9NK72"/>
<dbReference type="OrthoDB" id="9764015at2"/>
<evidence type="ECO:0008006" key="6">
    <source>
        <dbReference type="Google" id="ProtNLM"/>
    </source>
</evidence>
<gene>
    <name evidence="4" type="ORF">ACH46_20290</name>
</gene>
<evidence type="ECO:0000313" key="5">
    <source>
        <dbReference type="Proteomes" id="UP000063789"/>
    </source>
</evidence>
<feature type="domain" description="SPFH" evidence="3">
    <location>
        <begin position="32"/>
        <end position="230"/>
    </location>
</feature>
<reference evidence="5" key="1">
    <citation type="submission" date="2015-06" db="EMBL/GenBank/DDBJ databases">
        <title>Complete genome sequence and metabolic analysis of phthalate degradation pathway in Gordonia sp. QH-11.</title>
        <authorList>
            <person name="Jin D."/>
            <person name="Kong X."/>
            <person name="Bai Z."/>
        </authorList>
    </citation>
    <scope>NUCLEOTIDE SEQUENCE [LARGE SCALE GENOMIC DNA]</scope>
    <source>
        <strain evidence="5">QH-11</strain>
    </source>
</reference>
<organism evidence="4 5">
    <name type="scientific">Gordonia phthalatica</name>
    <dbReference type="NCBI Taxonomy" id="1136941"/>
    <lineage>
        <taxon>Bacteria</taxon>
        <taxon>Bacillati</taxon>
        <taxon>Actinomycetota</taxon>
        <taxon>Actinomycetes</taxon>
        <taxon>Mycobacteriales</taxon>
        <taxon>Gordoniaceae</taxon>
        <taxon>Gordonia</taxon>
    </lineage>
</organism>
<proteinExistence type="predicted"/>
<dbReference type="STRING" id="1136941.ACH46_20290"/>
<dbReference type="SUPFAM" id="SSF117892">
    <property type="entry name" value="Band 7/SPFH domain"/>
    <property type="match status" value="1"/>
</dbReference>
<dbReference type="InterPro" id="IPR025874">
    <property type="entry name" value="DZR"/>
</dbReference>
<evidence type="ECO:0000313" key="4">
    <source>
        <dbReference type="EMBL" id="ALG86404.1"/>
    </source>
</evidence>
<dbReference type="PANTHER" id="PTHR37826:SF2">
    <property type="entry name" value="ZINC-RIBBON DOMAIN-CONTAINING PROTEIN"/>
    <property type="match status" value="1"/>
</dbReference>
<name>A0A0N9NK72_9ACTN</name>
<dbReference type="Pfam" id="PF12773">
    <property type="entry name" value="DZR"/>
    <property type="match status" value="1"/>
</dbReference>
<dbReference type="Pfam" id="PF13421">
    <property type="entry name" value="Band_7_1"/>
    <property type="match status" value="1"/>
</dbReference>
<dbReference type="RefSeq" id="WP_062394642.1">
    <property type="nucleotide sequence ID" value="NZ_CP011853.1"/>
</dbReference>
<dbReference type="CDD" id="cd03408">
    <property type="entry name" value="SPFH_like_u1"/>
    <property type="match status" value="1"/>
</dbReference>
<dbReference type="KEGG" id="goq:ACH46_20290"/>
<evidence type="ECO:0000259" key="3">
    <source>
        <dbReference type="Pfam" id="PF13421"/>
    </source>
</evidence>